<reference evidence="1 2" key="1">
    <citation type="submission" date="2019-02" db="EMBL/GenBank/DDBJ databases">
        <authorList>
            <consortium name="Pathogen Informatics"/>
        </authorList>
    </citation>
    <scope>NUCLEOTIDE SEQUENCE [LARGE SCALE GENOMIC DNA]</scope>
    <source>
        <strain evidence="1 2">3012STDY6944375</strain>
    </source>
</reference>
<name>A0A4U8WFK1_9FLAO</name>
<sequence>MWFGFFMLLICGCVLHSQEKGVYIITTGDAKVIDYSVDSVKVHTKIDVSKSKKIHKEKIKLKENHKANVKYSRKNQSETPKTQNTYKTSENDLVFFASIGKNISAVFSPSHPSASKKNLREYTDDFIVLFKEYHIKRNTYYYLFSKDTGKLYQFFNKPPPYIS</sequence>
<dbReference type="EMBL" id="LR215974">
    <property type="protein sequence ID" value="VFB04506.1"/>
    <property type="molecule type" value="Genomic_DNA"/>
</dbReference>
<evidence type="ECO:0000313" key="2">
    <source>
        <dbReference type="Proteomes" id="UP000290013"/>
    </source>
</evidence>
<proteinExistence type="predicted"/>
<organism evidence="1 2">
    <name type="scientific">Chryseobacterium taihuense</name>
    <dbReference type="NCBI Taxonomy" id="1141221"/>
    <lineage>
        <taxon>Bacteria</taxon>
        <taxon>Pseudomonadati</taxon>
        <taxon>Bacteroidota</taxon>
        <taxon>Flavobacteriia</taxon>
        <taxon>Flavobacteriales</taxon>
        <taxon>Weeksellaceae</taxon>
        <taxon>Chryseobacterium group</taxon>
        <taxon>Chryseobacterium</taxon>
    </lineage>
</organism>
<accession>A0A4U8WFK1</accession>
<protein>
    <submittedName>
        <fullName evidence="1">Uncharacterized protein</fullName>
    </submittedName>
</protein>
<dbReference type="KEGG" id="ctai:NCTC12078_02532"/>
<dbReference type="Proteomes" id="UP000290013">
    <property type="component" value="Chromosome"/>
</dbReference>
<evidence type="ECO:0000313" key="1">
    <source>
        <dbReference type="EMBL" id="VFB04506.1"/>
    </source>
</evidence>
<dbReference type="AlphaFoldDB" id="A0A4U8WFK1"/>
<gene>
    <name evidence="1" type="ORF">NCTC12078_02532</name>
</gene>